<dbReference type="Proteomes" id="UP000265703">
    <property type="component" value="Unassembled WGS sequence"/>
</dbReference>
<protein>
    <submittedName>
        <fullName evidence="3">Kinase-like domain-containing protein</fullName>
    </submittedName>
</protein>
<dbReference type="OrthoDB" id="10003767at2759"/>
<gene>
    <name evidence="3" type="ORF">C1645_803907</name>
</gene>
<sequence length="574" mass="67001">MIGMFSRKSEDSDVELDVPMLKLDFNMLRQLASNRLDRNCIRTRRLTRGANNEIHLLQFDNGPDCIARFPCDPTHPTEKLTCEVATMKYIAQNTKIKVPEVYDWDCSTNNIIKSPYILMEHLSGQHLYLIWNELTVENKKSVLNQIINILFEIWSKCQFDEIGCLYMNDIQDQSSYLRSRDSTPFMSFEIGPIVSPLFYIEERDTIPSFTGPFNSSKKWFDALIQKEKKFFEAHGLQKFIAEMNVDLADAEERTTKLVKQLSLLQSKISKDNPFESIDLFPFTIIHDDFDAQNILVERSLDDNDIKIVGIIDWEFSHIGTFWDLCNYPIWIQEIELAPFDVISDKESQRNWENQELRTHFRNKMVATFGEKGRQMLDMKEKDKRIEGYRYVKNVVLMVNHLSPFLLTIKLLDTLKKSATPNSPSKISFTSSVTNHYYNLNVNDLYLEQTKHISHNYYYTKIMNIMISNEIARNYRHMNITSSSSHPGLINTQIMKSDNIIGYLLVQFVKYHTESWEQGAINMLYPVLCPDINDNGKYFDKSAEREPNKSALDEETCKILWDASVDLLKEKGFLE</sequence>
<dbReference type="AlphaFoldDB" id="A0A397T653"/>
<evidence type="ECO:0000256" key="1">
    <source>
        <dbReference type="SAM" id="Coils"/>
    </source>
</evidence>
<organism evidence="3 4">
    <name type="scientific">Glomus cerebriforme</name>
    <dbReference type="NCBI Taxonomy" id="658196"/>
    <lineage>
        <taxon>Eukaryota</taxon>
        <taxon>Fungi</taxon>
        <taxon>Fungi incertae sedis</taxon>
        <taxon>Mucoromycota</taxon>
        <taxon>Glomeromycotina</taxon>
        <taxon>Glomeromycetes</taxon>
        <taxon>Glomerales</taxon>
        <taxon>Glomeraceae</taxon>
        <taxon>Glomus</taxon>
    </lineage>
</organism>
<evidence type="ECO:0000259" key="2">
    <source>
        <dbReference type="Pfam" id="PF01636"/>
    </source>
</evidence>
<name>A0A397T653_9GLOM</name>
<keyword evidence="3" id="KW-0808">Transferase</keyword>
<feature type="domain" description="Aminoglycoside phosphotransferase" evidence="2">
    <location>
        <begin position="44"/>
        <end position="321"/>
    </location>
</feature>
<dbReference type="SUPFAM" id="SSF56112">
    <property type="entry name" value="Protein kinase-like (PK-like)"/>
    <property type="match status" value="1"/>
</dbReference>
<comment type="caution">
    <text evidence="3">The sequence shown here is derived from an EMBL/GenBank/DDBJ whole genome shotgun (WGS) entry which is preliminary data.</text>
</comment>
<dbReference type="EMBL" id="QKYT01000098">
    <property type="protein sequence ID" value="RIA93738.1"/>
    <property type="molecule type" value="Genomic_DNA"/>
</dbReference>
<keyword evidence="4" id="KW-1185">Reference proteome</keyword>
<feature type="coiled-coil region" evidence="1">
    <location>
        <begin position="240"/>
        <end position="267"/>
    </location>
</feature>
<dbReference type="SUPFAM" id="SSF51735">
    <property type="entry name" value="NAD(P)-binding Rossmann-fold domains"/>
    <property type="match status" value="1"/>
</dbReference>
<dbReference type="InterPro" id="IPR051678">
    <property type="entry name" value="AGP_Transferase"/>
</dbReference>
<keyword evidence="3" id="KW-0418">Kinase</keyword>
<evidence type="ECO:0000313" key="4">
    <source>
        <dbReference type="Proteomes" id="UP000265703"/>
    </source>
</evidence>
<dbReference type="InterPro" id="IPR011009">
    <property type="entry name" value="Kinase-like_dom_sf"/>
</dbReference>
<dbReference type="GO" id="GO:0016301">
    <property type="term" value="F:kinase activity"/>
    <property type="evidence" value="ECO:0007669"/>
    <property type="project" value="UniProtKB-KW"/>
</dbReference>
<dbReference type="Pfam" id="PF01636">
    <property type="entry name" value="APH"/>
    <property type="match status" value="1"/>
</dbReference>
<reference evidence="3 4" key="1">
    <citation type="submission" date="2018-06" db="EMBL/GenBank/DDBJ databases">
        <title>Comparative genomics reveals the genomic features of Rhizophagus irregularis, R. cerebriforme, R. diaphanum and Gigaspora rosea, and their symbiotic lifestyle signature.</title>
        <authorList>
            <person name="Morin E."/>
            <person name="San Clemente H."/>
            <person name="Chen E.C.H."/>
            <person name="De La Providencia I."/>
            <person name="Hainaut M."/>
            <person name="Kuo A."/>
            <person name="Kohler A."/>
            <person name="Murat C."/>
            <person name="Tang N."/>
            <person name="Roy S."/>
            <person name="Loubradou J."/>
            <person name="Henrissat B."/>
            <person name="Grigoriev I.V."/>
            <person name="Corradi N."/>
            <person name="Roux C."/>
            <person name="Martin F.M."/>
        </authorList>
    </citation>
    <scope>NUCLEOTIDE SEQUENCE [LARGE SCALE GENOMIC DNA]</scope>
    <source>
        <strain evidence="3 4">DAOM 227022</strain>
    </source>
</reference>
<evidence type="ECO:0000313" key="3">
    <source>
        <dbReference type="EMBL" id="RIA93738.1"/>
    </source>
</evidence>
<keyword evidence="1" id="KW-0175">Coiled coil</keyword>
<dbReference type="PANTHER" id="PTHR21310:SF13">
    <property type="entry name" value="AMINOGLYCOSIDE PHOSPHOTRANSFERASE DOMAIN-CONTAINING PROTEIN"/>
    <property type="match status" value="1"/>
</dbReference>
<dbReference type="Gene3D" id="3.30.200.20">
    <property type="entry name" value="Phosphorylase Kinase, domain 1"/>
    <property type="match status" value="1"/>
</dbReference>
<dbReference type="Gene3D" id="3.40.50.720">
    <property type="entry name" value="NAD(P)-binding Rossmann-like Domain"/>
    <property type="match status" value="1"/>
</dbReference>
<proteinExistence type="predicted"/>
<dbReference type="STRING" id="658196.A0A397T653"/>
<dbReference type="InterPro" id="IPR036291">
    <property type="entry name" value="NAD(P)-bd_dom_sf"/>
</dbReference>
<dbReference type="InterPro" id="IPR002575">
    <property type="entry name" value="Aminoglycoside_PTrfase"/>
</dbReference>
<dbReference type="Gene3D" id="3.90.1200.10">
    <property type="match status" value="1"/>
</dbReference>
<accession>A0A397T653</accession>
<dbReference type="PANTHER" id="PTHR21310">
    <property type="entry name" value="AMINOGLYCOSIDE PHOSPHOTRANSFERASE-RELATED-RELATED"/>
    <property type="match status" value="1"/>
</dbReference>